<evidence type="ECO:0008006" key="4">
    <source>
        <dbReference type="Google" id="ProtNLM"/>
    </source>
</evidence>
<feature type="region of interest" description="Disordered" evidence="1">
    <location>
        <begin position="1"/>
        <end position="82"/>
    </location>
</feature>
<feature type="compositionally biased region" description="Polar residues" evidence="1">
    <location>
        <begin position="243"/>
        <end position="261"/>
    </location>
</feature>
<sequence>MAALTSTPSTSSQVHMQDLSRRSSNVSPPGRRHASTSSATGQPGYHDRIASPSGTLSQSPGSKRRAPPAFPTSPRESTVTSHRALIALSAGLPPSGQTQTPTALRVPPTAQWSPAFHRSGYSSITNHPRPLKASPSPYHIPPSPTYPQPPHSAAPSYHRRAGPSSAPQISSPKLPDHLAPPIPGENAPTEQVTYKLKNVSVAWVVQKLNSQAPNFWFNPASADCRIVIPWTDDRRLGRRASDQPLTQTPHSAASVHSNQPGLSYRPPTPVAPIQPPKHFASGIGQGQEDVVSAFQIQNQKGRRGSLPEYDQVLVMVFSLHQDYLITQSKLFRLLLSSAPAHLDMPLPVRTALLDGEDPTMPVSESALKGARIVPTAQGEPTTIIIPLPDPESFGLIVHWLYWGDGSVIEDALSRGQVSWQGLVRSIDYLDLDVPIKRIVGKWWRKWVKTESQAIRPGSGPSEAWFDEQDDDEEGDGIGRGKSIRGDDGNSDGEEDDMAGGGEIRRPEIHSELADGIGDDMLGALEKL</sequence>
<feature type="compositionally biased region" description="Acidic residues" evidence="1">
    <location>
        <begin position="488"/>
        <end position="497"/>
    </location>
</feature>
<evidence type="ECO:0000313" key="2">
    <source>
        <dbReference type="EMBL" id="KAK1921021.1"/>
    </source>
</evidence>
<feature type="compositionally biased region" description="Polar residues" evidence="1">
    <location>
        <begin position="52"/>
        <end position="61"/>
    </location>
</feature>
<organism evidence="2 3">
    <name type="scientific">Papiliotrema laurentii</name>
    <name type="common">Cryptococcus laurentii</name>
    <dbReference type="NCBI Taxonomy" id="5418"/>
    <lineage>
        <taxon>Eukaryota</taxon>
        <taxon>Fungi</taxon>
        <taxon>Dikarya</taxon>
        <taxon>Basidiomycota</taxon>
        <taxon>Agaricomycotina</taxon>
        <taxon>Tremellomycetes</taxon>
        <taxon>Tremellales</taxon>
        <taxon>Rhynchogastremaceae</taxon>
        <taxon>Papiliotrema</taxon>
    </lineage>
</organism>
<feature type="compositionally biased region" description="Basic and acidic residues" evidence="1">
    <location>
        <begin position="502"/>
        <end position="512"/>
    </location>
</feature>
<feature type="compositionally biased region" description="Pro residues" evidence="1">
    <location>
        <begin position="138"/>
        <end position="152"/>
    </location>
</feature>
<dbReference type="EMBL" id="JAODAN010000012">
    <property type="protein sequence ID" value="KAK1921021.1"/>
    <property type="molecule type" value="Genomic_DNA"/>
</dbReference>
<feature type="compositionally biased region" description="Acidic residues" evidence="1">
    <location>
        <begin position="464"/>
        <end position="475"/>
    </location>
</feature>
<reference evidence="2" key="1">
    <citation type="submission" date="2023-02" db="EMBL/GenBank/DDBJ databases">
        <title>Identification and recombinant expression of a fungal hydrolase from Papiliotrema laurentii that hydrolyzes apple cutin and clears colloidal polyester polyurethane.</title>
        <authorList>
            <consortium name="DOE Joint Genome Institute"/>
            <person name="Roman V.A."/>
            <person name="Bojanowski C."/>
            <person name="Crable B.R."/>
            <person name="Wagner D.N."/>
            <person name="Hung C.S."/>
            <person name="Nadeau L.J."/>
            <person name="Schratz L."/>
            <person name="Haridas S."/>
            <person name="Pangilinan J."/>
            <person name="Lipzen A."/>
            <person name="Na H."/>
            <person name="Yan M."/>
            <person name="Ng V."/>
            <person name="Grigoriev I.V."/>
            <person name="Spatafora J.W."/>
            <person name="Barlow D."/>
            <person name="Biffinger J."/>
            <person name="Kelley-Loughnane N."/>
            <person name="Varaljay V.A."/>
            <person name="Crookes-Goodson W.J."/>
        </authorList>
    </citation>
    <scope>NUCLEOTIDE SEQUENCE</scope>
    <source>
        <strain evidence="2">5307AH</strain>
    </source>
</reference>
<keyword evidence="3" id="KW-1185">Reference proteome</keyword>
<name>A0AAD9CXP8_PAPLA</name>
<dbReference type="AlphaFoldDB" id="A0AAD9CXP8"/>
<evidence type="ECO:0000313" key="3">
    <source>
        <dbReference type="Proteomes" id="UP001182556"/>
    </source>
</evidence>
<feature type="compositionally biased region" description="Polar residues" evidence="1">
    <location>
        <begin position="1"/>
        <end position="15"/>
    </location>
</feature>
<protein>
    <recommendedName>
        <fullName evidence="4">BTB domain-containing protein</fullName>
    </recommendedName>
</protein>
<comment type="caution">
    <text evidence="2">The sequence shown here is derived from an EMBL/GenBank/DDBJ whole genome shotgun (WGS) entry which is preliminary data.</text>
</comment>
<feature type="region of interest" description="Disordered" evidence="1">
    <location>
        <begin position="453"/>
        <end position="518"/>
    </location>
</feature>
<dbReference type="Proteomes" id="UP001182556">
    <property type="component" value="Unassembled WGS sequence"/>
</dbReference>
<feature type="region of interest" description="Disordered" evidence="1">
    <location>
        <begin position="114"/>
        <end position="186"/>
    </location>
</feature>
<gene>
    <name evidence="2" type="ORF">DB88DRAFT_513752</name>
</gene>
<feature type="region of interest" description="Disordered" evidence="1">
    <location>
        <begin position="241"/>
        <end position="261"/>
    </location>
</feature>
<proteinExistence type="predicted"/>
<accession>A0AAD9CXP8</accession>
<evidence type="ECO:0000256" key="1">
    <source>
        <dbReference type="SAM" id="MobiDB-lite"/>
    </source>
</evidence>